<protein>
    <submittedName>
        <fullName evidence="2">SIMPL domain-containing protein</fullName>
    </submittedName>
</protein>
<dbReference type="GO" id="GO:0006974">
    <property type="term" value="P:DNA damage response"/>
    <property type="evidence" value="ECO:0007669"/>
    <property type="project" value="TreeGrafter"/>
</dbReference>
<proteinExistence type="predicted"/>
<dbReference type="KEGG" id="vih:AB0763_11485"/>
<gene>
    <name evidence="2" type="ORF">AB0763_11485</name>
</gene>
<dbReference type="RefSeq" id="WP_306100601.1">
    <property type="nucleotide sequence ID" value="NZ_CP162601.1"/>
</dbReference>
<dbReference type="PANTHER" id="PTHR34387:SF1">
    <property type="entry name" value="PERIPLASMIC IMMUNOGENIC PROTEIN"/>
    <property type="match status" value="1"/>
</dbReference>
<accession>A0AB39HDL6</accession>
<dbReference type="Pfam" id="PF04402">
    <property type="entry name" value="SIMPL"/>
    <property type="match status" value="1"/>
</dbReference>
<feature type="chain" id="PRO_5044259430" evidence="1">
    <location>
        <begin position="20"/>
        <end position="230"/>
    </location>
</feature>
<dbReference type="InterPro" id="IPR052022">
    <property type="entry name" value="26kDa_periplasmic_antigen"/>
</dbReference>
<dbReference type="PANTHER" id="PTHR34387">
    <property type="entry name" value="SLR1258 PROTEIN"/>
    <property type="match status" value="1"/>
</dbReference>
<dbReference type="Gene3D" id="3.30.110.170">
    <property type="entry name" value="Protein of unknown function (DUF541), domain 1"/>
    <property type="match status" value="1"/>
</dbReference>
<dbReference type="EMBL" id="CP162601">
    <property type="protein sequence ID" value="XDK26381.1"/>
    <property type="molecule type" value="Genomic_DNA"/>
</dbReference>
<organism evidence="2">
    <name type="scientific">Vibrio sp. HB236076</name>
    <dbReference type="NCBI Taxonomy" id="3232307"/>
    <lineage>
        <taxon>Bacteria</taxon>
        <taxon>Pseudomonadati</taxon>
        <taxon>Pseudomonadota</taxon>
        <taxon>Gammaproteobacteria</taxon>
        <taxon>Vibrionales</taxon>
        <taxon>Vibrionaceae</taxon>
        <taxon>Vibrio</taxon>
    </lineage>
</organism>
<sequence>MLLFLIVFVTSSVSWPSFSQDVPFPHLSINGYGLIKVAPDSAHFRVRVVESTMNAEQAKQAVDNSVNTVTRALMKAGMSRADISSSNLSVTPQYHYPKSGEAELVGYRATRIMTVEVAEVDKLDQYLNVALSNGMNQVDNVQLKVKRESEFRQQARMLAIEDAKNQAEVLAKGFGYRLGGVWEINYQQPRNLQPIVQRQSTARSSAAQFNDPTISITDQVSVVFKLEAPH</sequence>
<reference evidence="2" key="1">
    <citation type="submission" date="2024-07" db="EMBL/GenBank/DDBJ databases">
        <title>Genome Analysis of a Potential Novel Vibrio Species Secreting pH- and Thermo-stable Alginate Lyase and its Application in Producing Alginate Oligosaccharides.</title>
        <authorList>
            <person name="Huang H."/>
            <person name="Bao K."/>
        </authorList>
    </citation>
    <scope>NUCLEOTIDE SEQUENCE</scope>
    <source>
        <strain evidence="2">HB236076</strain>
    </source>
</reference>
<dbReference type="Gene3D" id="3.30.70.2970">
    <property type="entry name" value="Protein of unknown function (DUF541), domain 2"/>
    <property type="match status" value="1"/>
</dbReference>
<dbReference type="AlphaFoldDB" id="A0AB39HDL6"/>
<feature type="signal peptide" evidence="1">
    <location>
        <begin position="1"/>
        <end position="19"/>
    </location>
</feature>
<evidence type="ECO:0000313" key="2">
    <source>
        <dbReference type="EMBL" id="XDK26381.1"/>
    </source>
</evidence>
<dbReference type="InterPro" id="IPR007497">
    <property type="entry name" value="SIMPL/DUF541"/>
</dbReference>
<evidence type="ECO:0000256" key="1">
    <source>
        <dbReference type="SAM" id="SignalP"/>
    </source>
</evidence>
<keyword evidence="1" id="KW-0732">Signal</keyword>
<name>A0AB39HDL6_9VIBR</name>